<keyword evidence="7 11" id="KW-0315">Glutamine amidotransferase</keyword>
<keyword evidence="5 9" id="KW-0067">ATP-binding</keyword>
<feature type="binding site" evidence="9">
    <location>
        <position position="100"/>
    </location>
    <ligand>
        <name>L-glutamine</name>
        <dbReference type="ChEBI" id="CHEBI:58359"/>
    </ligand>
</feature>
<keyword evidence="4 9" id="KW-0547">Nucleotide-binding</keyword>
<dbReference type="InterPro" id="IPR006426">
    <property type="entry name" value="Asn_synth_AEB"/>
</dbReference>
<proteinExistence type="inferred from homology"/>
<dbReference type="CDD" id="cd00712">
    <property type="entry name" value="AsnB"/>
    <property type="match status" value="1"/>
</dbReference>
<dbReference type="EMBL" id="QVOD01000033">
    <property type="protein sequence ID" value="RFT64815.1"/>
    <property type="molecule type" value="Genomic_DNA"/>
</dbReference>
<dbReference type="InterPro" id="IPR051786">
    <property type="entry name" value="ASN_synthetase/amidase"/>
</dbReference>
<dbReference type="RefSeq" id="WP_042980977.1">
    <property type="nucleotide sequence ID" value="NZ_JMQC01000008.1"/>
</dbReference>
<dbReference type="Proteomes" id="UP000264294">
    <property type="component" value="Unassembled WGS sequence"/>
</dbReference>
<dbReference type="InterPro" id="IPR017932">
    <property type="entry name" value="GATase_2_dom"/>
</dbReference>
<dbReference type="GO" id="GO:0005524">
    <property type="term" value="F:ATP binding"/>
    <property type="evidence" value="ECO:0007669"/>
    <property type="project" value="UniProtKB-KW"/>
</dbReference>
<dbReference type="EMBL" id="JMQC01000008">
    <property type="protein sequence ID" value="KFN04638.1"/>
    <property type="molecule type" value="Genomic_DNA"/>
</dbReference>
<dbReference type="Proteomes" id="UP000029389">
    <property type="component" value="Unassembled WGS sequence"/>
</dbReference>
<sequence length="645" mass="74737">MSAITGIYHLNGEPIPPEHRIGIMKDLSRYPGDNTDIWYKENIFFGSHAKWITSESINEQLPYYDYETQLVITADAIIDNRNELFDRLQVEKVHRREMPDSKLILLAYQKWGEHVPKYLVGDFAFMIWDERKQLLFGARDFSGSRTFYFYRNQNQFAFCTSIQPLFSLPYVGKELNEQWLAEYLAIPNMLDTIDAFSTVHKNIEQVPPSHTISVVKERVSIAKYDTLFVEEQLQLKSNEDYEEAFRDVFESAVTSRLRTHRNVGSHLSGGLDSGAVASFAARALQKENKKLYTFSSVPAEGFTDWTRGHTIADEKPFIQTTVQHVGNIKGNYLNFPGENSFSEIDDWLEIMEMPYKFFENSVWVKGIYEKAQQQGIGVLLNGARGNFTISWGPALDYYAILLKKFSWLQLYREIDLYGKNVGVKKSRILKVVGEKAFPSIKNMFSSEQQYELPTLVSPELAKRTDVFRKLEEHGVKVTGASIPNIYEIRQKHFEQPNLWNTTGTSGTKLSLRYGLQGHDPTNDLRVIRFCLSLPLEQFVQNGLNRALVRRATKGFLPDKVRLNQRVRGIQAADVVHRMIPSWKMFIEELQQLSEDPVASNFFNIEIIKNAILKIQREPRVEYVFDPDFRILMRSLIVYRFIKKYI</sequence>
<comment type="catalytic activity">
    <reaction evidence="8">
        <text>L-aspartate + L-glutamine + ATP + H2O = L-asparagine + L-glutamate + AMP + diphosphate + H(+)</text>
        <dbReference type="Rhea" id="RHEA:12228"/>
        <dbReference type="ChEBI" id="CHEBI:15377"/>
        <dbReference type="ChEBI" id="CHEBI:15378"/>
        <dbReference type="ChEBI" id="CHEBI:29985"/>
        <dbReference type="ChEBI" id="CHEBI:29991"/>
        <dbReference type="ChEBI" id="CHEBI:30616"/>
        <dbReference type="ChEBI" id="CHEBI:33019"/>
        <dbReference type="ChEBI" id="CHEBI:58048"/>
        <dbReference type="ChEBI" id="CHEBI:58359"/>
        <dbReference type="ChEBI" id="CHEBI:456215"/>
        <dbReference type="EC" id="6.3.5.4"/>
    </reaction>
</comment>
<dbReference type="InterPro" id="IPR033738">
    <property type="entry name" value="AsnB_N"/>
</dbReference>
<dbReference type="InterPro" id="IPR001962">
    <property type="entry name" value="Asn_synthase"/>
</dbReference>
<dbReference type="eggNOG" id="COG0367">
    <property type="taxonomic scope" value="Bacteria"/>
</dbReference>
<evidence type="ECO:0000256" key="4">
    <source>
        <dbReference type="ARBA" id="ARBA00022741"/>
    </source>
</evidence>
<dbReference type="InterPro" id="IPR029055">
    <property type="entry name" value="Ntn_hydrolases_N"/>
</dbReference>
<dbReference type="PROSITE" id="PS51278">
    <property type="entry name" value="GATASE_TYPE_2"/>
    <property type="match status" value="1"/>
</dbReference>
<keyword evidence="11" id="KW-0808">Transferase</keyword>
<reference evidence="11 13" key="1">
    <citation type="submission" date="2014-04" db="EMBL/GenBank/DDBJ databases">
        <authorList>
            <person name="Bishop-Lilly K.A."/>
            <person name="Broomall S.M."/>
            <person name="Chain P.S."/>
            <person name="Chertkov O."/>
            <person name="Coyne S.R."/>
            <person name="Daligault H.E."/>
            <person name="Davenport K.W."/>
            <person name="Erkkila T."/>
            <person name="Frey K.G."/>
            <person name="Gibbons H.S."/>
            <person name="Gu W."/>
            <person name="Jaissle J."/>
            <person name="Johnson S.L."/>
            <person name="Koroleva G.I."/>
            <person name="Ladner J.T."/>
            <person name="Lo C.-C."/>
            <person name="Minogue T.D."/>
            <person name="Munk C."/>
            <person name="Palacios G.F."/>
            <person name="Redden C.L."/>
            <person name="Rosenzweig C.N."/>
            <person name="Scholz M.B."/>
            <person name="Teshima H."/>
            <person name="Xu Y."/>
        </authorList>
    </citation>
    <scope>NUCLEOTIDE SEQUENCE [LARGE SCALE GENOMIC DNA]</scope>
    <source>
        <strain evidence="11 13">BHP</strain>
    </source>
</reference>
<dbReference type="GO" id="GO:0006529">
    <property type="term" value="P:asparagine biosynthetic process"/>
    <property type="evidence" value="ECO:0007669"/>
    <property type="project" value="UniProtKB-KW"/>
</dbReference>
<evidence type="ECO:0000313" key="12">
    <source>
        <dbReference type="EMBL" id="RFT64815.1"/>
    </source>
</evidence>
<evidence type="ECO:0000256" key="9">
    <source>
        <dbReference type="PIRSR" id="PIRSR001589-2"/>
    </source>
</evidence>
<dbReference type="PANTHER" id="PTHR43284">
    <property type="entry name" value="ASPARAGINE SYNTHETASE (GLUTAMINE-HYDROLYZING)"/>
    <property type="match status" value="1"/>
</dbReference>
<dbReference type="Gene3D" id="3.40.50.620">
    <property type="entry name" value="HUPs"/>
    <property type="match status" value="2"/>
</dbReference>
<feature type="binding site" evidence="9">
    <location>
        <position position="297"/>
    </location>
    <ligand>
        <name>ATP</name>
        <dbReference type="ChEBI" id="CHEBI:30616"/>
    </ligand>
</feature>
<evidence type="ECO:0000256" key="2">
    <source>
        <dbReference type="ARBA" id="ARBA00005752"/>
    </source>
</evidence>
<dbReference type="SUPFAM" id="SSF56235">
    <property type="entry name" value="N-terminal nucleophile aminohydrolases (Ntn hydrolases)"/>
    <property type="match status" value="1"/>
</dbReference>
<dbReference type="Gene3D" id="3.60.20.10">
    <property type="entry name" value="Glutamine Phosphoribosylpyrophosphate, subunit 1, domain 1"/>
    <property type="match status" value="1"/>
</dbReference>
<keyword evidence="14" id="KW-1185">Reference proteome</keyword>
<dbReference type="Pfam" id="PF00733">
    <property type="entry name" value="Asn_synthase"/>
    <property type="match status" value="1"/>
</dbReference>
<comment type="caution">
    <text evidence="11">The sequence shown here is derived from an EMBL/GenBank/DDBJ whole genome shotgun (WGS) entry which is preliminary data.</text>
</comment>
<dbReference type="PATRIC" id="fig|1405.8.peg.2409"/>
<protein>
    <recommendedName>
        <fullName evidence="3">asparagine synthase (glutamine-hydrolyzing)</fullName>
        <ecNumber evidence="3">6.3.5.4</ecNumber>
    </recommendedName>
</protein>
<accession>A0A090Z2R6</accession>
<organism evidence="11 13">
    <name type="scientific">Bacillus clarus</name>
    <dbReference type="NCBI Taxonomy" id="2338372"/>
    <lineage>
        <taxon>Bacteria</taxon>
        <taxon>Bacillati</taxon>
        <taxon>Bacillota</taxon>
        <taxon>Bacilli</taxon>
        <taxon>Bacillales</taxon>
        <taxon>Bacillaceae</taxon>
        <taxon>Bacillus</taxon>
        <taxon>Bacillus cereus group</taxon>
    </lineage>
</organism>
<evidence type="ECO:0000313" key="11">
    <source>
        <dbReference type="EMBL" id="KFN04638.1"/>
    </source>
</evidence>
<evidence type="ECO:0000256" key="5">
    <source>
        <dbReference type="ARBA" id="ARBA00022840"/>
    </source>
</evidence>
<name>A0A090Z2R6_9BACI</name>
<keyword evidence="6" id="KW-0028">Amino-acid biosynthesis</keyword>
<dbReference type="Pfam" id="PF13537">
    <property type="entry name" value="GATase_7"/>
    <property type="match status" value="1"/>
</dbReference>
<dbReference type="EC" id="6.3.5.4" evidence="3"/>
<comment type="similarity">
    <text evidence="2">Belongs to the asparagine synthetase family.</text>
</comment>
<dbReference type="AlphaFoldDB" id="A0A090Z2R6"/>
<dbReference type="PANTHER" id="PTHR43284:SF1">
    <property type="entry name" value="ASPARAGINE SYNTHETASE"/>
    <property type="match status" value="1"/>
</dbReference>
<dbReference type="GO" id="GO:0016740">
    <property type="term" value="F:transferase activity"/>
    <property type="evidence" value="ECO:0007669"/>
    <property type="project" value="UniProtKB-KW"/>
</dbReference>
<evidence type="ECO:0000256" key="1">
    <source>
        <dbReference type="ARBA" id="ARBA00005187"/>
    </source>
</evidence>
<evidence type="ECO:0000259" key="10">
    <source>
        <dbReference type="PROSITE" id="PS51278"/>
    </source>
</evidence>
<evidence type="ECO:0000256" key="3">
    <source>
        <dbReference type="ARBA" id="ARBA00012737"/>
    </source>
</evidence>
<dbReference type="InterPro" id="IPR014729">
    <property type="entry name" value="Rossmann-like_a/b/a_fold"/>
</dbReference>
<dbReference type="SUPFAM" id="SSF52402">
    <property type="entry name" value="Adenine nucleotide alpha hydrolases-like"/>
    <property type="match status" value="1"/>
</dbReference>
<evidence type="ECO:0000256" key="7">
    <source>
        <dbReference type="ARBA" id="ARBA00022962"/>
    </source>
</evidence>
<comment type="pathway">
    <text evidence="1">Amino-acid biosynthesis; L-asparagine biosynthesis; L-asparagine from L-aspartate (L-Gln route): step 1/1.</text>
</comment>
<evidence type="ECO:0000313" key="13">
    <source>
        <dbReference type="Proteomes" id="UP000029389"/>
    </source>
</evidence>
<evidence type="ECO:0000256" key="6">
    <source>
        <dbReference type="ARBA" id="ARBA00022888"/>
    </source>
</evidence>
<reference evidence="12 14" key="2">
    <citation type="submission" date="2018-08" db="EMBL/GenBank/DDBJ databases">
        <title>Bacillus clarus sp. nov. strain PS00077A.</title>
        <authorList>
            <person name="Mendez Acevedo M."/>
            <person name="Carroll L."/>
            <person name="Mukherjee M."/>
            <person name="Wiedmann M."/>
            <person name="Kovac J."/>
        </authorList>
    </citation>
    <scope>NUCLEOTIDE SEQUENCE [LARGE SCALE GENOMIC DNA]</scope>
    <source>
        <strain evidence="12 14">PS00077A</strain>
    </source>
</reference>
<gene>
    <name evidence="12" type="ORF">D0U04_21390</name>
    <name evidence="11" type="ORF">DJ93_2228</name>
</gene>
<evidence type="ECO:0000256" key="8">
    <source>
        <dbReference type="ARBA" id="ARBA00048741"/>
    </source>
</evidence>
<evidence type="ECO:0000313" key="14">
    <source>
        <dbReference type="Proteomes" id="UP000264294"/>
    </source>
</evidence>
<feature type="domain" description="Glutamine amidotransferase type-2" evidence="10">
    <location>
        <begin position="2"/>
        <end position="217"/>
    </location>
</feature>
<dbReference type="PIRSF" id="PIRSF001589">
    <property type="entry name" value="Asn_synthetase_glu-h"/>
    <property type="match status" value="1"/>
</dbReference>
<dbReference type="GO" id="GO:0004066">
    <property type="term" value="F:asparagine synthase (glutamine-hydrolyzing) activity"/>
    <property type="evidence" value="ECO:0007669"/>
    <property type="project" value="UniProtKB-EC"/>
</dbReference>
<keyword evidence="6" id="KW-0061">Asparagine biosynthesis</keyword>